<protein>
    <submittedName>
        <fullName evidence="3">Putative membrane-anchored protein</fullName>
    </submittedName>
</protein>
<evidence type="ECO:0000256" key="2">
    <source>
        <dbReference type="SAM" id="SignalP"/>
    </source>
</evidence>
<dbReference type="RefSeq" id="WP_105514395.1">
    <property type="nucleotide sequence ID" value="NZ_PVEP01000003.1"/>
</dbReference>
<accession>A0A2S8S869</accession>
<dbReference type="OrthoDB" id="196355at2"/>
<comment type="caution">
    <text evidence="3">The sequence shown here is derived from an EMBL/GenBank/DDBJ whole genome shotgun (WGS) entry which is preliminary data.</text>
</comment>
<gene>
    <name evidence="3" type="ORF">LX70_01870</name>
</gene>
<reference evidence="3 4" key="1">
    <citation type="submission" date="2018-02" db="EMBL/GenBank/DDBJ databases">
        <title>Genomic Encyclopedia of Archaeal and Bacterial Type Strains, Phase II (KMG-II): from individual species to whole genera.</title>
        <authorList>
            <person name="Goeker M."/>
        </authorList>
    </citation>
    <scope>NUCLEOTIDE SEQUENCE [LARGE SCALE GENOMIC DNA]</scope>
    <source>
        <strain evidence="3 4">DSM 18921</strain>
    </source>
</reference>
<keyword evidence="1" id="KW-1133">Transmembrane helix</keyword>
<name>A0A2S8S869_9RHOB</name>
<dbReference type="AlphaFoldDB" id="A0A2S8S869"/>
<feature type="transmembrane region" description="Helical" evidence="1">
    <location>
        <begin position="264"/>
        <end position="286"/>
    </location>
</feature>
<proteinExistence type="predicted"/>
<feature type="chain" id="PRO_5015702432" evidence="2">
    <location>
        <begin position="21"/>
        <end position="296"/>
    </location>
</feature>
<dbReference type="InterPro" id="IPR018682">
    <property type="entry name" value="DUF2167_membr"/>
</dbReference>
<evidence type="ECO:0000313" key="3">
    <source>
        <dbReference type="EMBL" id="PQV57015.1"/>
    </source>
</evidence>
<sequence length="296" mass="32433">MRTLLAAAVVAVLSAPAALAASFEEMFPGVAEQMPEDLRPGLEAMDLKQGHTRIGAIASIDVPEGYYFLGPKDAAFVLTTLWGNPDASQTLGMLFPRDRSPVDGATWGAEITFDEIGYVSDEDAKGYDYDALLRDMQADTKEDNKWRDQNGYARVDLLGWAAEPHYDLESRKLYWAKRLKFADNEGETLNYNIRALGRKGVLVVNFIAGMDQFDDVEAAVPDVLTMVNFTDGNRYSDFDPKIDTVAAVGIGGLIAGKVLAKTGLLAMGLVFLKKFGVVLLLPLLGLKRLFSRRGKD</sequence>
<organism evidence="3 4">
    <name type="scientific">Albidovulum denitrificans</name>
    <dbReference type="NCBI Taxonomy" id="404881"/>
    <lineage>
        <taxon>Bacteria</taxon>
        <taxon>Pseudomonadati</taxon>
        <taxon>Pseudomonadota</taxon>
        <taxon>Alphaproteobacteria</taxon>
        <taxon>Rhodobacterales</taxon>
        <taxon>Paracoccaceae</taxon>
        <taxon>Albidovulum</taxon>
    </lineage>
</organism>
<evidence type="ECO:0000256" key="1">
    <source>
        <dbReference type="SAM" id="Phobius"/>
    </source>
</evidence>
<dbReference type="Pfam" id="PF09935">
    <property type="entry name" value="DUF2167"/>
    <property type="match status" value="1"/>
</dbReference>
<dbReference type="EMBL" id="PVEP01000003">
    <property type="protein sequence ID" value="PQV57015.1"/>
    <property type="molecule type" value="Genomic_DNA"/>
</dbReference>
<keyword evidence="4" id="KW-1185">Reference proteome</keyword>
<feature type="signal peptide" evidence="2">
    <location>
        <begin position="1"/>
        <end position="20"/>
    </location>
</feature>
<evidence type="ECO:0000313" key="4">
    <source>
        <dbReference type="Proteomes" id="UP000238338"/>
    </source>
</evidence>
<keyword evidence="1" id="KW-0472">Membrane</keyword>
<dbReference type="Proteomes" id="UP000238338">
    <property type="component" value="Unassembled WGS sequence"/>
</dbReference>
<keyword evidence="2" id="KW-0732">Signal</keyword>
<keyword evidence="1" id="KW-0812">Transmembrane</keyword>